<dbReference type="EMBL" id="AKHW03000897">
    <property type="protein sequence ID" value="KYO44095.1"/>
    <property type="molecule type" value="Genomic_DNA"/>
</dbReference>
<organism evidence="1 2">
    <name type="scientific">Alligator mississippiensis</name>
    <name type="common">American alligator</name>
    <dbReference type="NCBI Taxonomy" id="8496"/>
    <lineage>
        <taxon>Eukaryota</taxon>
        <taxon>Metazoa</taxon>
        <taxon>Chordata</taxon>
        <taxon>Craniata</taxon>
        <taxon>Vertebrata</taxon>
        <taxon>Euteleostomi</taxon>
        <taxon>Archelosauria</taxon>
        <taxon>Archosauria</taxon>
        <taxon>Crocodylia</taxon>
        <taxon>Alligatoridae</taxon>
        <taxon>Alligatorinae</taxon>
        <taxon>Alligator</taxon>
    </lineage>
</organism>
<proteinExistence type="predicted"/>
<dbReference type="GO" id="GO:0003677">
    <property type="term" value="F:DNA binding"/>
    <property type="evidence" value="ECO:0007669"/>
    <property type="project" value="TreeGrafter"/>
</dbReference>
<dbReference type="GO" id="GO:0000076">
    <property type="term" value="P:DNA replication checkpoint signaling"/>
    <property type="evidence" value="ECO:0007669"/>
    <property type="project" value="TreeGrafter"/>
</dbReference>
<dbReference type="GO" id="GO:0006281">
    <property type="term" value="P:DNA repair"/>
    <property type="evidence" value="ECO:0007669"/>
    <property type="project" value="TreeGrafter"/>
</dbReference>
<gene>
    <name evidence="1" type="ORF">Y1Q_0019415</name>
</gene>
<protein>
    <submittedName>
        <fullName evidence="1">Uncharacterized protein</fullName>
    </submittedName>
</protein>
<dbReference type="AlphaFoldDB" id="A0A151P5U9"/>
<evidence type="ECO:0000313" key="2">
    <source>
        <dbReference type="Proteomes" id="UP000050525"/>
    </source>
</evidence>
<keyword evidence="2" id="KW-1185">Reference proteome</keyword>
<comment type="caution">
    <text evidence="1">The sequence shown here is derived from an EMBL/GenBank/DDBJ whole genome shotgun (WGS) entry which is preliminary data.</text>
</comment>
<dbReference type="STRING" id="8496.A0A151P5U9"/>
<evidence type="ECO:0000313" key="1">
    <source>
        <dbReference type="EMBL" id="KYO44095.1"/>
    </source>
</evidence>
<reference evidence="1 2" key="1">
    <citation type="journal article" date="2012" name="Genome Biol.">
        <title>Sequencing three crocodilian genomes to illuminate the evolution of archosaurs and amniotes.</title>
        <authorList>
            <person name="St John J.A."/>
            <person name="Braun E.L."/>
            <person name="Isberg S.R."/>
            <person name="Miles L.G."/>
            <person name="Chong A.Y."/>
            <person name="Gongora J."/>
            <person name="Dalzell P."/>
            <person name="Moran C."/>
            <person name="Bed'hom B."/>
            <person name="Abzhanov A."/>
            <person name="Burgess S.C."/>
            <person name="Cooksey A.M."/>
            <person name="Castoe T.A."/>
            <person name="Crawford N.G."/>
            <person name="Densmore L.D."/>
            <person name="Drew J.C."/>
            <person name="Edwards S.V."/>
            <person name="Faircloth B.C."/>
            <person name="Fujita M.K."/>
            <person name="Greenwold M.J."/>
            <person name="Hoffmann F.G."/>
            <person name="Howard J.M."/>
            <person name="Iguchi T."/>
            <person name="Janes D.E."/>
            <person name="Khan S.Y."/>
            <person name="Kohno S."/>
            <person name="de Koning A.J."/>
            <person name="Lance S.L."/>
            <person name="McCarthy F.M."/>
            <person name="McCormack J.E."/>
            <person name="Merchant M.E."/>
            <person name="Peterson D.G."/>
            <person name="Pollock D.D."/>
            <person name="Pourmand N."/>
            <person name="Raney B.J."/>
            <person name="Roessler K.A."/>
            <person name="Sanford J.R."/>
            <person name="Sawyer R.H."/>
            <person name="Schmidt C.J."/>
            <person name="Triplett E.W."/>
            <person name="Tuberville T.D."/>
            <person name="Venegas-Anaya M."/>
            <person name="Howard J.T."/>
            <person name="Jarvis E.D."/>
            <person name="Guillette L.J.Jr."/>
            <person name="Glenn T.C."/>
            <person name="Green R.E."/>
            <person name="Ray D.A."/>
        </authorList>
    </citation>
    <scope>NUCLEOTIDE SEQUENCE [LARGE SCALE GENOMIC DNA]</scope>
    <source>
        <strain evidence="1">KSC_2009_1</strain>
    </source>
</reference>
<name>A0A151P5U9_ALLMI</name>
<dbReference type="PANTHER" id="PTHR22940">
    <property type="entry name" value="TIMEOUT/TIMELESS-2"/>
    <property type="match status" value="1"/>
</dbReference>
<dbReference type="GO" id="GO:0031298">
    <property type="term" value="C:replication fork protection complex"/>
    <property type="evidence" value="ECO:0007669"/>
    <property type="project" value="TreeGrafter"/>
</dbReference>
<dbReference type="InterPro" id="IPR044998">
    <property type="entry name" value="Timeless"/>
</dbReference>
<sequence>MCSGCAQDYIKRFACVQVLRAYGLLLRDYERNGPCTNHYVARMLQRLARGLHMPGLLCQLSLFSTFRRLLHDPAAPQVSASCQYI</sequence>
<dbReference type="GO" id="GO:0043111">
    <property type="term" value="P:replication fork arrest"/>
    <property type="evidence" value="ECO:0007669"/>
    <property type="project" value="TreeGrafter"/>
</dbReference>
<accession>A0A151P5U9</accession>
<dbReference type="PANTHER" id="PTHR22940:SF4">
    <property type="entry name" value="PROTEIN TIMELESS HOMOLOG"/>
    <property type="match status" value="1"/>
</dbReference>
<dbReference type="Proteomes" id="UP000050525">
    <property type="component" value="Unassembled WGS sequence"/>
</dbReference>